<comment type="caution">
    <text evidence="1">The sequence shown here is derived from an EMBL/GenBank/DDBJ whole genome shotgun (WGS) entry which is preliminary data.</text>
</comment>
<evidence type="ECO:0000313" key="1">
    <source>
        <dbReference type="EMBL" id="CAD6238064.1"/>
    </source>
</evidence>
<keyword evidence="2" id="KW-1185">Reference proteome</keyword>
<accession>A0A811P789</accession>
<gene>
    <name evidence="1" type="ORF">NCGR_LOCUS25411</name>
</gene>
<dbReference type="Proteomes" id="UP000604825">
    <property type="component" value="Unassembled WGS sequence"/>
</dbReference>
<sequence>MGPGLWRRGGWVAASRREGAAAPASAFRQSQAFRPSPTRPVYFIRNDISFLEIGNEWAGPNAVRPVRCYSFTEPMIEISAQVEREGTESWAGTCRLRLRRNKAAARRDIERRRAESGMGYLWRVRLSSFAAGVATASAAGFFLLYKDHLLARAAITRQVEDIKETSEKHHAALNKRISALESRKESGTIKEASD</sequence>
<dbReference type="OrthoDB" id="682189at2759"/>
<organism evidence="1 2">
    <name type="scientific">Miscanthus lutarioriparius</name>
    <dbReference type="NCBI Taxonomy" id="422564"/>
    <lineage>
        <taxon>Eukaryota</taxon>
        <taxon>Viridiplantae</taxon>
        <taxon>Streptophyta</taxon>
        <taxon>Embryophyta</taxon>
        <taxon>Tracheophyta</taxon>
        <taxon>Spermatophyta</taxon>
        <taxon>Magnoliopsida</taxon>
        <taxon>Liliopsida</taxon>
        <taxon>Poales</taxon>
        <taxon>Poaceae</taxon>
        <taxon>PACMAD clade</taxon>
        <taxon>Panicoideae</taxon>
        <taxon>Andropogonodae</taxon>
        <taxon>Andropogoneae</taxon>
        <taxon>Saccharinae</taxon>
        <taxon>Miscanthus</taxon>
    </lineage>
</organism>
<dbReference type="AlphaFoldDB" id="A0A811P789"/>
<protein>
    <submittedName>
        <fullName evidence="1">Uncharacterized protein</fullName>
    </submittedName>
</protein>
<name>A0A811P789_9POAL</name>
<evidence type="ECO:0000313" key="2">
    <source>
        <dbReference type="Proteomes" id="UP000604825"/>
    </source>
</evidence>
<dbReference type="PANTHER" id="PTHR34970:SF2">
    <property type="entry name" value="ABC TRANSPORTER A FAMILY PROTEIN"/>
    <property type="match status" value="1"/>
</dbReference>
<proteinExistence type="predicted"/>
<dbReference type="PANTHER" id="PTHR34970">
    <property type="entry name" value="ABC TRANSPORTER A FAMILY PROTEIN"/>
    <property type="match status" value="1"/>
</dbReference>
<dbReference type="EMBL" id="CAJGYO010000006">
    <property type="protein sequence ID" value="CAD6238064.1"/>
    <property type="molecule type" value="Genomic_DNA"/>
</dbReference>
<reference evidence="1" key="1">
    <citation type="submission" date="2020-10" db="EMBL/GenBank/DDBJ databases">
        <authorList>
            <person name="Han B."/>
            <person name="Lu T."/>
            <person name="Zhao Q."/>
            <person name="Huang X."/>
            <person name="Zhao Y."/>
        </authorList>
    </citation>
    <scope>NUCLEOTIDE SEQUENCE</scope>
</reference>